<reference evidence="2" key="1">
    <citation type="submission" date="2020-04" db="EMBL/GenBank/DDBJ databases">
        <authorList>
            <person name="Alioto T."/>
            <person name="Alioto T."/>
            <person name="Gomez Garrido J."/>
        </authorList>
    </citation>
    <scope>NUCLEOTIDE SEQUENCE</scope>
    <source>
        <strain evidence="2">A484AB</strain>
    </source>
</reference>
<protein>
    <submittedName>
        <fullName evidence="2">Uncharacterized protein</fullName>
    </submittedName>
</protein>
<dbReference type="AlphaFoldDB" id="A0A6S7JD50"/>
<feature type="region of interest" description="Disordered" evidence="1">
    <location>
        <begin position="1"/>
        <end position="44"/>
    </location>
</feature>
<comment type="caution">
    <text evidence="2">The sequence shown here is derived from an EMBL/GenBank/DDBJ whole genome shotgun (WGS) entry which is preliminary data.</text>
</comment>
<evidence type="ECO:0000313" key="3">
    <source>
        <dbReference type="Proteomes" id="UP001152795"/>
    </source>
</evidence>
<dbReference type="OrthoDB" id="6159421at2759"/>
<accession>A0A6S7JD50</accession>
<name>A0A6S7JD50_PARCT</name>
<dbReference type="EMBL" id="CACRXK020015743">
    <property type="protein sequence ID" value="CAB4028807.1"/>
    <property type="molecule type" value="Genomic_DNA"/>
</dbReference>
<sequence length="127" mass="13960">MADASDSVSGLEDEFNSPESPGPSTLRQSSKSTRKDSGAAKYRSKFNTPWKKQYPFINETMRAEVKVATMLVQHNIPLAVADELTPPFQDIFSDSEIAKNYSSRRTKTACIINGAVASYASTFNPAF</sequence>
<dbReference type="Proteomes" id="UP001152795">
    <property type="component" value="Unassembled WGS sequence"/>
</dbReference>
<evidence type="ECO:0000256" key="1">
    <source>
        <dbReference type="SAM" id="MobiDB-lite"/>
    </source>
</evidence>
<gene>
    <name evidence="2" type="ORF">PACLA_8A009670</name>
</gene>
<proteinExistence type="predicted"/>
<feature type="compositionally biased region" description="Polar residues" evidence="1">
    <location>
        <begin position="17"/>
        <end position="31"/>
    </location>
</feature>
<keyword evidence="3" id="KW-1185">Reference proteome</keyword>
<organism evidence="2 3">
    <name type="scientific">Paramuricea clavata</name>
    <name type="common">Red gorgonian</name>
    <name type="synonym">Violescent sea-whip</name>
    <dbReference type="NCBI Taxonomy" id="317549"/>
    <lineage>
        <taxon>Eukaryota</taxon>
        <taxon>Metazoa</taxon>
        <taxon>Cnidaria</taxon>
        <taxon>Anthozoa</taxon>
        <taxon>Octocorallia</taxon>
        <taxon>Malacalcyonacea</taxon>
        <taxon>Plexauridae</taxon>
        <taxon>Paramuricea</taxon>
    </lineage>
</organism>
<evidence type="ECO:0000313" key="2">
    <source>
        <dbReference type="EMBL" id="CAB4028807.1"/>
    </source>
</evidence>